<dbReference type="Proteomes" id="UP000288805">
    <property type="component" value="Unassembled WGS sequence"/>
</dbReference>
<dbReference type="InterPro" id="IPR021109">
    <property type="entry name" value="Peptidase_aspartic_dom_sf"/>
</dbReference>
<name>A0A438FRB8_VITVI</name>
<dbReference type="EMBL" id="QGNW01000771">
    <property type="protein sequence ID" value="RVW62481.1"/>
    <property type="molecule type" value="Genomic_DNA"/>
</dbReference>
<gene>
    <name evidence="1" type="ORF">CK203_063918</name>
</gene>
<accession>A0A438FRB8</accession>
<dbReference type="AlphaFoldDB" id="A0A438FRB8"/>
<proteinExistence type="predicted"/>
<dbReference type="Gene3D" id="2.40.70.10">
    <property type="entry name" value="Acid Proteases"/>
    <property type="match status" value="1"/>
</dbReference>
<protein>
    <submittedName>
        <fullName evidence="1">Uncharacterized protein</fullName>
    </submittedName>
</protein>
<evidence type="ECO:0000313" key="1">
    <source>
        <dbReference type="EMBL" id="RVW62481.1"/>
    </source>
</evidence>
<reference evidence="1 2" key="1">
    <citation type="journal article" date="2018" name="PLoS Genet.">
        <title>Population sequencing reveals clonal diversity and ancestral inbreeding in the grapevine cultivar Chardonnay.</title>
        <authorList>
            <person name="Roach M.J."/>
            <person name="Johnson D.L."/>
            <person name="Bohlmann J."/>
            <person name="van Vuuren H.J."/>
            <person name="Jones S.J."/>
            <person name="Pretorius I.S."/>
            <person name="Schmidt S.A."/>
            <person name="Borneman A.R."/>
        </authorList>
    </citation>
    <scope>NUCLEOTIDE SEQUENCE [LARGE SCALE GENOMIC DNA]</scope>
    <source>
        <strain evidence="2">cv. Chardonnay</strain>
        <tissue evidence="1">Leaf</tissue>
    </source>
</reference>
<sequence length="145" mass="16008">MLKAGSPSIQKGGCLKADNSVAKPSHRVARGVTMHIGSWKGRVDFTVAPMDDFKMALGMDFLQMVKVVPLPFLRSMAILEEEKPCMVPTVTEGTPKTPMLSTMQVKKGLKRKEVAYLATLKEEGMIGRKNPCLRKSRESLKSSRT</sequence>
<organism evidence="1 2">
    <name type="scientific">Vitis vinifera</name>
    <name type="common">Grape</name>
    <dbReference type="NCBI Taxonomy" id="29760"/>
    <lineage>
        <taxon>Eukaryota</taxon>
        <taxon>Viridiplantae</taxon>
        <taxon>Streptophyta</taxon>
        <taxon>Embryophyta</taxon>
        <taxon>Tracheophyta</taxon>
        <taxon>Spermatophyta</taxon>
        <taxon>Magnoliopsida</taxon>
        <taxon>eudicotyledons</taxon>
        <taxon>Gunneridae</taxon>
        <taxon>Pentapetalae</taxon>
        <taxon>rosids</taxon>
        <taxon>Vitales</taxon>
        <taxon>Vitaceae</taxon>
        <taxon>Viteae</taxon>
        <taxon>Vitis</taxon>
    </lineage>
</organism>
<evidence type="ECO:0000313" key="2">
    <source>
        <dbReference type="Proteomes" id="UP000288805"/>
    </source>
</evidence>
<comment type="caution">
    <text evidence="1">The sequence shown here is derived from an EMBL/GenBank/DDBJ whole genome shotgun (WGS) entry which is preliminary data.</text>
</comment>